<feature type="transmembrane region" description="Helical" evidence="2">
    <location>
        <begin position="55"/>
        <end position="79"/>
    </location>
</feature>
<accession>A0A2S8FRR7</accession>
<sequence length="253" mass="27833">MEAIVHLIGAVIHGFVLLAEIVLRSVIFQIEAIRYGYTEALVRSNRRQADGISPLLIRLTAAGLLFASVSSASCVLYAWNSANAQRIATTEKRVDRLAEQYYQETTKPDAQFDNGLLNEVDAWGKPLRLETEKSLFGWWVVVSSDGPDGRPATSDDVKSVRANWSNLEQVGGELAQRGADKAKDKIKALFTRNKEGTEEPAGEQELKVLDAATDVVAGEIIVKQTSQGESNTTNGEEKEGFKIPFKFRFGKSD</sequence>
<reference evidence="3 4" key="1">
    <citation type="submission" date="2018-02" db="EMBL/GenBank/DDBJ databases">
        <title>Comparative genomes isolates from brazilian mangrove.</title>
        <authorList>
            <person name="Araujo J.E."/>
            <person name="Taketani R.G."/>
            <person name="Silva M.C.P."/>
            <person name="Loureco M.V."/>
            <person name="Andreote F.D."/>
        </authorList>
    </citation>
    <scope>NUCLEOTIDE SEQUENCE [LARGE SCALE GENOMIC DNA]</scope>
    <source>
        <strain evidence="3 4">Hex-1 MGV</strain>
    </source>
</reference>
<evidence type="ECO:0000256" key="1">
    <source>
        <dbReference type="SAM" id="MobiDB-lite"/>
    </source>
</evidence>
<feature type="compositionally biased region" description="Polar residues" evidence="1">
    <location>
        <begin position="223"/>
        <end position="234"/>
    </location>
</feature>
<organism evidence="3 4">
    <name type="scientific">Blastopirellula marina</name>
    <dbReference type="NCBI Taxonomy" id="124"/>
    <lineage>
        <taxon>Bacteria</taxon>
        <taxon>Pseudomonadati</taxon>
        <taxon>Planctomycetota</taxon>
        <taxon>Planctomycetia</taxon>
        <taxon>Pirellulales</taxon>
        <taxon>Pirellulaceae</taxon>
        <taxon>Blastopirellula</taxon>
    </lineage>
</organism>
<evidence type="ECO:0000256" key="2">
    <source>
        <dbReference type="SAM" id="Phobius"/>
    </source>
</evidence>
<dbReference type="EMBL" id="PUHY01000010">
    <property type="protein sequence ID" value="PQO34871.1"/>
    <property type="molecule type" value="Genomic_DNA"/>
</dbReference>
<keyword evidence="2" id="KW-0812">Transmembrane</keyword>
<dbReference type="AlphaFoldDB" id="A0A2S8FRR7"/>
<evidence type="ECO:0000313" key="4">
    <source>
        <dbReference type="Proteomes" id="UP000238322"/>
    </source>
</evidence>
<protein>
    <submittedName>
        <fullName evidence="3">Uncharacterized protein</fullName>
    </submittedName>
</protein>
<feature type="region of interest" description="Disordered" evidence="1">
    <location>
        <begin position="223"/>
        <end position="242"/>
    </location>
</feature>
<feature type="transmembrane region" description="Helical" evidence="2">
    <location>
        <begin position="6"/>
        <end position="27"/>
    </location>
</feature>
<keyword evidence="2" id="KW-0472">Membrane</keyword>
<proteinExistence type="predicted"/>
<keyword evidence="2" id="KW-1133">Transmembrane helix</keyword>
<dbReference type="Proteomes" id="UP000238322">
    <property type="component" value="Unassembled WGS sequence"/>
</dbReference>
<dbReference type="OrthoDB" id="9795612at2"/>
<evidence type="ECO:0000313" key="3">
    <source>
        <dbReference type="EMBL" id="PQO34871.1"/>
    </source>
</evidence>
<comment type="caution">
    <text evidence="3">The sequence shown here is derived from an EMBL/GenBank/DDBJ whole genome shotgun (WGS) entry which is preliminary data.</text>
</comment>
<name>A0A2S8FRR7_9BACT</name>
<dbReference type="RefSeq" id="WP_105330601.1">
    <property type="nucleotide sequence ID" value="NZ_PUHY01000010.1"/>
</dbReference>
<gene>
    <name evidence="3" type="ORF">C5Y83_15365</name>
</gene>